<dbReference type="AlphaFoldDB" id="A0A1Y2CXQ6"/>
<name>A0A1Y2CXQ6_9FUNG</name>
<accession>A0A1Y2CXQ6</accession>
<evidence type="ECO:0000313" key="1">
    <source>
        <dbReference type="EMBL" id="ORY51115.1"/>
    </source>
</evidence>
<proteinExistence type="predicted"/>
<gene>
    <name evidence="1" type="ORF">BCR33DRAFT_846744</name>
</gene>
<dbReference type="OrthoDB" id="2145449at2759"/>
<evidence type="ECO:0000313" key="2">
    <source>
        <dbReference type="Proteomes" id="UP000193642"/>
    </source>
</evidence>
<reference evidence="1 2" key="1">
    <citation type="submission" date="2016-07" db="EMBL/GenBank/DDBJ databases">
        <title>Pervasive Adenine N6-methylation of Active Genes in Fungi.</title>
        <authorList>
            <consortium name="DOE Joint Genome Institute"/>
            <person name="Mondo S.J."/>
            <person name="Dannebaum R.O."/>
            <person name="Kuo R.C."/>
            <person name="Labutti K."/>
            <person name="Haridas S."/>
            <person name="Kuo A."/>
            <person name="Salamov A."/>
            <person name="Ahrendt S.R."/>
            <person name="Lipzen A."/>
            <person name="Sullivan W."/>
            <person name="Andreopoulos W.B."/>
            <person name="Clum A."/>
            <person name="Lindquist E."/>
            <person name="Daum C."/>
            <person name="Ramamoorthy G.K."/>
            <person name="Gryganskyi A."/>
            <person name="Culley D."/>
            <person name="Magnuson J.K."/>
            <person name="James T.Y."/>
            <person name="O'Malley M.A."/>
            <person name="Stajich J.E."/>
            <person name="Spatafora J.W."/>
            <person name="Visel A."/>
            <person name="Grigoriev I.V."/>
        </authorList>
    </citation>
    <scope>NUCLEOTIDE SEQUENCE [LARGE SCALE GENOMIC DNA]</scope>
    <source>
        <strain evidence="1 2">JEL800</strain>
    </source>
</reference>
<comment type="caution">
    <text evidence="1">The sequence shown here is derived from an EMBL/GenBank/DDBJ whole genome shotgun (WGS) entry which is preliminary data.</text>
</comment>
<dbReference type="Proteomes" id="UP000193642">
    <property type="component" value="Unassembled WGS sequence"/>
</dbReference>
<sequence>MVLAKLNGDLLPANATHSEYPQGLSRSCVISDKKGGIFAIVSVFHFGVASNLTKLEKNHWDRGYSPKETVERVKWLPYFLRAIASHVFPEFCNLAKQECPPPKYFKKVKNPKLNDSVPPLLDPKNPFWFPKPDLILTQSMLWDLMLRNEDQQFDAFANDWVFGMREFINVVQETFGGAVKNVKTRNGEILPRYLIRTTPLPDEKDGNGKTFHTEEKFSPVNALNYLMRSGYLNSDVLVHESHHDNTKSKDKKNLEAKQVGLLDWDKLMAGTQSHSDDGLHPNMFSSNAFIQLLFSRLELLYQGTPRY</sequence>
<protein>
    <submittedName>
        <fullName evidence="1">Uncharacterized protein</fullName>
    </submittedName>
</protein>
<organism evidence="1 2">
    <name type="scientific">Rhizoclosmatium globosum</name>
    <dbReference type="NCBI Taxonomy" id="329046"/>
    <lineage>
        <taxon>Eukaryota</taxon>
        <taxon>Fungi</taxon>
        <taxon>Fungi incertae sedis</taxon>
        <taxon>Chytridiomycota</taxon>
        <taxon>Chytridiomycota incertae sedis</taxon>
        <taxon>Chytridiomycetes</taxon>
        <taxon>Chytridiales</taxon>
        <taxon>Chytriomycetaceae</taxon>
        <taxon>Rhizoclosmatium</taxon>
    </lineage>
</organism>
<keyword evidence="2" id="KW-1185">Reference proteome</keyword>
<dbReference type="EMBL" id="MCGO01000006">
    <property type="protein sequence ID" value="ORY51115.1"/>
    <property type="molecule type" value="Genomic_DNA"/>
</dbReference>